<feature type="transmembrane region" description="Helical" evidence="1">
    <location>
        <begin position="87"/>
        <end position="110"/>
    </location>
</feature>
<protein>
    <submittedName>
        <fullName evidence="2">Uncharacterized protein</fullName>
    </submittedName>
</protein>
<keyword evidence="1" id="KW-0472">Membrane</keyword>
<dbReference type="EMBL" id="LAZR01028491">
    <property type="protein sequence ID" value="KKL62438.1"/>
    <property type="molecule type" value="Genomic_DNA"/>
</dbReference>
<proteinExistence type="predicted"/>
<feature type="transmembrane region" description="Helical" evidence="1">
    <location>
        <begin position="47"/>
        <end position="66"/>
    </location>
</feature>
<evidence type="ECO:0000256" key="1">
    <source>
        <dbReference type="SAM" id="Phobius"/>
    </source>
</evidence>
<feature type="transmembrane region" description="Helical" evidence="1">
    <location>
        <begin position="20"/>
        <end position="41"/>
    </location>
</feature>
<accession>A0A0F9DL37</accession>
<reference evidence="2" key="1">
    <citation type="journal article" date="2015" name="Nature">
        <title>Complex archaea that bridge the gap between prokaryotes and eukaryotes.</title>
        <authorList>
            <person name="Spang A."/>
            <person name="Saw J.H."/>
            <person name="Jorgensen S.L."/>
            <person name="Zaremba-Niedzwiedzka K."/>
            <person name="Martijn J."/>
            <person name="Lind A.E."/>
            <person name="van Eijk R."/>
            <person name="Schleper C."/>
            <person name="Guy L."/>
            <person name="Ettema T.J."/>
        </authorList>
    </citation>
    <scope>NUCLEOTIDE SEQUENCE</scope>
</reference>
<gene>
    <name evidence="2" type="ORF">LCGC14_2185190</name>
</gene>
<name>A0A0F9DL37_9ZZZZ</name>
<evidence type="ECO:0000313" key="2">
    <source>
        <dbReference type="EMBL" id="KKL62438.1"/>
    </source>
</evidence>
<organism evidence="2">
    <name type="scientific">marine sediment metagenome</name>
    <dbReference type="NCBI Taxonomy" id="412755"/>
    <lineage>
        <taxon>unclassified sequences</taxon>
        <taxon>metagenomes</taxon>
        <taxon>ecological metagenomes</taxon>
    </lineage>
</organism>
<sequence length="146" mass="16907">MSKKEAKENYKKRKIQEFKVFQRFVIILSVVSILGFASVLSETLFNFIIKDYVEALWMFILGIGLIMEVRLQRLRSIYRGGLTRDNFTYIITIIIGLFAIFAGIFSIPAIRINSPSFIAIKGILAIIAISIIIIQTWFIRKKHKKF</sequence>
<comment type="caution">
    <text evidence="2">The sequence shown here is derived from an EMBL/GenBank/DDBJ whole genome shotgun (WGS) entry which is preliminary data.</text>
</comment>
<keyword evidence="1" id="KW-0812">Transmembrane</keyword>
<keyword evidence="1" id="KW-1133">Transmembrane helix</keyword>
<feature type="transmembrane region" description="Helical" evidence="1">
    <location>
        <begin position="116"/>
        <end position="139"/>
    </location>
</feature>
<dbReference type="AlphaFoldDB" id="A0A0F9DL37"/>